<evidence type="ECO:0000256" key="5">
    <source>
        <dbReference type="ARBA" id="ARBA00022723"/>
    </source>
</evidence>
<dbReference type="PANTHER" id="PTHR10890:SF30">
    <property type="entry name" value="CYSTEINE--TRNA LIGASE"/>
    <property type="match status" value="1"/>
</dbReference>
<feature type="short sequence motif" description="'KMSKS' region" evidence="12">
    <location>
        <begin position="271"/>
        <end position="275"/>
    </location>
</feature>
<evidence type="ECO:0000256" key="12">
    <source>
        <dbReference type="HAMAP-Rule" id="MF_00041"/>
    </source>
</evidence>
<dbReference type="SUPFAM" id="SSF47323">
    <property type="entry name" value="Anticodon-binding domain of a subclass of class I aminoacyl-tRNA synthetases"/>
    <property type="match status" value="1"/>
</dbReference>
<dbReference type="PANTHER" id="PTHR10890">
    <property type="entry name" value="CYSTEINYL-TRNA SYNTHETASE"/>
    <property type="match status" value="1"/>
</dbReference>
<dbReference type="Gene3D" id="3.40.50.620">
    <property type="entry name" value="HUPs"/>
    <property type="match status" value="1"/>
</dbReference>
<evidence type="ECO:0000256" key="9">
    <source>
        <dbReference type="ARBA" id="ARBA00022917"/>
    </source>
</evidence>
<feature type="domain" description="Cysteinyl-tRNA synthetase class Ia DALR" evidence="13">
    <location>
        <begin position="349"/>
        <end position="410"/>
    </location>
</feature>
<keyword evidence="4 12" id="KW-0436">Ligase</keyword>
<dbReference type="Pfam" id="PF09190">
    <property type="entry name" value="DALR_2"/>
    <property type="match status" value="1"/>
</dbReference>
<comment type="similarity">
    <text evidence="1 12">Belongs to the class-I aminoacyl-tRNA synthetase family.</text>
</comment>
<dbReference type="InterPro" id="IPR015273">
    <property type="entry name" value="Cys-tRNA-synt_Ia_DALR"/>
</dbReference>
<comment type="caution">
    <text evidence="14">The sequence shown here is derived from an EMBL/GenBank/DDBJ whole genome shotgun (WGS) entry which is preliminary data.</text>
</comment>
<keyword evidence="9 12" id="KW-0648">Protein biosynthesis</keyword>
<dbReference type="InterPro" id="IPR032678">
    <property type="entry name" value="tRNA-synt_1_cat_dom"/>
</dbReference>
<evidence type="ECO:0000256" key="7">
    <source>
        <dbReference type="ARBA" id="ARBA00022833"/>
    </source>
</evidence>
<evidence type="ECO:0000256" key="10">
    <source>
        <dbReference type="ARBA" id="ARBA00023146"/>
    </source>
</evidence>
<evidence type="ECO:0000256" key="6">
    <source>
        <dbReference type="ARBA" id="ARBA00022741"/>
    </source>
</evidence>
<dbReference type="RefSeq" id="WP_344067459.1">
    <property type="nucleotide sequence ID" value="NZ_BAAAPN010000057.1"/>
</dbReference>
<feature type="binding site" evidence="12">
    <location>
        <position position="244"/>
    </location>
    <ligand>
        <name>Zn(2+)</name>
        <dbReference type="ChEBI" id="CHEBI:29105"/>
    </ligand>
</feature>
<comment type="subunit">
    <text evidence="2 12">Monomer.</text>
</comment>
<dbReference type="HAMAP" id="MF_00041">
    <property type="entry name" value="Cys_tRNA_synth"/>
    <property type="match status" value="1"/>
</dbReference>
<evidence type="ECO:0000256" key="2">
    <source>
        <dbReference type="ARBA" id="ARBA00011245"/>
    </source>
</evidence>
<dbReference type="Pfam" id="PF01406">
    <property type="entry name" value="tRNA-synt_1e"/>
    <property type="match status" value="1"/>
</dbReference>
<dbReference type="EMBL" id="BAAAPN010000057">
    <property type="protein sequence ID" value="GAA1768005.1"/>
    <property type="molecule type" value="Genomic_DNA"/>
</dbReference>
<keyword evidence="5 12" id="KW-0479">Metal-binding</keyword>
<evidence type="ECO:0000313" key="15">
    <source>
        <dbReference type="Proteomes" id="UP001501475"/>
    </source>
</evidence>
<proteinExistence type="inferred from homology"/>
<evidence type="ECO:0000256" key="11">
    <source>
        <dbReference type="ARBA" id="ARBA00047398"/>
    </source>
</evidence>
<feature type="binding site" evidence="12">
    <location>
        <position position="215"/>
    </location>
    <ligand>
        <name>Zn(2+)</name>
        <dbReference type="ChEBI" id="CHEBI:29105"/>
    </ligand>
</feature>
<evidence type="ECO:0000313" key="14">
    <source>
        <dbReference type="EMBL" id="GAA1768005.1"/>
    </source>
</evidence>
<evidence type="ECO:0000256" key="1">
    <source>
        <dbReference type="ARBA" id="ARBA00005594"/>
    </source>
</evidence>
<keyword evidence="8 12" id="KW-0067">ATP-binding</keyword>
<evidence type="ECO:0000256" key="4">
    <source>
        <dbReference type="ARBA" id="ARBA00022598"/>
    </source>
</evidence>
<sequence>MSLRLFDSATKELRDFVPVTPGKVGIYICGLTTQAPAHIGHVRFAVAFDVLRRWLSRGHGYDVALIRNVTDIDDKILAKSAQAGEDWFALSYRNERATGEALDQLGVLPASYEPRATGHIPEMVELMDTLIEKGHAYAAPDGSGDVYFDVRSWPAYGELTRQRIDDMAAAEDADPRGKHDPRDFALWKGAKPAEPASASWPTPYGRGRPGWHLECSAMARKYLGDTFDIHGGGVDLRFPHHENEIAQSKAAGLGFANYWLHNAWVTTGGEKMSKSLGNSLLISEVTKIASPLAVRYYLTAAHYRSTIEYHEGSLAEAEATVERLEGFLRRALPRVTTREPTGEEVLPAEFVEAMDDDLGVSGALAVIHEHVRKGNTLLDEDEPTEAAEIADLVIAMTDVLGVNPLAPNWVGSADGESAQTEALDLLIQSQLAARASARAARDYASADAIRDALHTAGIQIDDTPSGARWSLVKQGDR</sequence>
<comment type="catalytic activity">
    <reaction evidence="11 12">
        <text>tRNA(Cys) + L-cysteine + ATP = L-cysteinyl-tRNA(Cys) + AMP + diphosphate</text>
        <dbReference type="Rhea" id="RHEA:17773"/>
        <dbReference type="Rhea" id="RHEA-COMP:9661"/>
        <dbReference type="Rhea" id="RHEA-COMP:9679"/>
        <dbReference type="ChEBI" id="CHEBI:30616"/>
        <dbReference type="ChEBI" id="CHEBI:33019"/>
        <dbReference type="ChEBI" id="CHEBI:35235"/>
        <dbReference type="ChEBI" id="CHEBI:78442"/>
        <dbReference type="ChEBI" id="CHEBI:78517"/>
        <dbReference type="ChEBI" id="CHEBI:456215"/>
        <dbReference type="EC" id="6.1.1.16"/>
    </reaction>
</comment>
<dbReference type="CDD" id="cd00672">
    <property type="entry name" value="CysRS_core"/>
    <property type="match status" value="1"/>
</dbReference>
<dbReference type="SMART" id="SM00840">
    <property type="entry name" value="DALR_2"/>
    <property type="match status" value="1"/>
</dbReference>
<feature type="binding site" evidence="12">
    <location>
        <position position="29"/>
    </location>
    <ligand>
        <name>Zn(2+)</name>
        <dbReference type="ChEBI" id="CHEBI:29105"/>
    </ligand>
</feature>
<gene>
    <name evidence="12 14" type="primary">cysS</name>
    <name evidence="14" type="ORF">GCM10009810_28390</name>
</gene>
<keyword evidence="3 12" id="KW-0963">Cytoplasm</keyword>
<dbReference type="PRINTS" id="PR00983">
    <property type="entry name" value="TRNASYNTHCYS"/>
</dbReference>
<comment type="subcellular location">
    <subcellularLocation>
        <location evidence="12">Cytoplasm</location>
    </subcellularLocation>
</comment>
<organism evidence="14 15">
    <name type="scientific">Nostocoides vanveenii</name>
    <dbReference type="NCBI Taxonomy" id="330835"/>
    <lineage>
        <taxon>Bacteria</taxon>
        <taxon>Bacillati</taxon>
        <taxon>Actinomycetota</taxon>
        <taxon>Actinomycetes</taxon>
        <taxon>Micrococcales</taxon>
        <taxon>Intrasporangiaceae</taxon>
        <taxon>Nostocoides</taxon>
    </lineage>
</organism>
<evidence type="ECO:0000256" key="8">
    <source>
        <dbReference type="ARBA" id="ARBA00022840"/>
    </source>
</evidence>
<dbReference type="NCBIfam" id="TIGR00435">
    <property type="entry name" value="cysS"/>
    <property type="match status" value="1"/>
</dbReference>
<protein>
    <recommendedName>
        <fullName evidence="12">Cysteine--tRNA ligase</fullName>
        <ecNumber evidence="12">6.1.1.16</ecNumber>
    </recommendedName>
    <alternativeName>
        <fullName evidence="12">Cysteinyl-tRNA synthetase</fullName>
        <shortName evidence="12">CysRS</shortName>
    </alternativeName>
</protein>
<dbReference type="InterPro" id="IPR009080">
    <property type="entry name" value="tRNAsynth_Ia_anticodon-bd"/>
</dbReference>
<keyword evidence="7 12" id="KW-0862">Zinc</keyword>
<feature type="short sequence motif" description="'HIGH' region" evidence="12">
    <location>
        <begin position="31"/>
        <end position="41"/>
    </location>
</feature>
<dbReference type="SUPFAM" id="SSF52374">
    <property type="entry name" value="Nucleotidylyl transferase"/>
    <property type="match status" value="1"/>
</dbReference>
<dbReference type="EC" id="6.1.1.16" evidence="12"/>
<keyword evidence="10 12" id="KW-0030">Aminoacyl-tRNA synthetase</keyword>
<reference evidence="14 15" key="1">
    <citation type="journal article" date="2019" name="Int. J. Syst. Evol. Microbiol.">
        <title>The Global Catalogue of Microorganisms (GCM) 10K type strain sequencing project: providing services to taxonomists for standard genome sequencing and annotation.</title>
        <authorList>
            <consortium name="The Broad Institute Genomics Platform"/>
            <consortium name="The Broad Institute Genome Sequencing Center for Infectious Disease"/>
            <person name="Wu L."/>
            <person name="Ma J."/>
        </authorList>
    </citation>
    <scope>NUCLEOTIDE SEQUENCE [LARGE SCALE GENOMIC DNA]</scope>
    <source>
        <strain evidence="14 15">JCM 15591</strain>
    </source>
</reference>
<comment type="cofactor">
    <cofactor evidence="12">
        <name>Zn(2+)</name>
        <dbReference type="ChEBI" id="CHEBI:29105"/>
    </cofactor>
    <text evidence="12">Binds 1 zinc ion per subunit.</text>
</comment>
<dbReference type="Gene3D" id="1.20.120.1910">
    <property type="entry name" value="Cysteine-tRNA ligase, C-terminal anti-codon recognition domain"/>
    <property type="match status" value="1"/>
</dbReference>
<dbReference type="InterPro" id="IPR024909">
    <property type="entry name" value="Cys-tRNA/MSH_ligase"/>
</dbReference>
<evidence type="ECO:0000259" key="13">
    <source>
        <dbReference type="SMART" id="SM00840"/>
    </source>
</evidence>
<keyword evidence="6 12" id="KW-0547">Nucleotide-binding</keyword>
<accession>A0ABN2KWE2</accession>
<dbReference type="GO" id="GO:0016874">
    <property type="term" value="F:ligase activity"/>
    <property type="evidence" value="ECO:0007669"/>
    <property type="project" value="UniProtKB-KW"/>
</dbReference>
<keyword evidence="15" id="KW-1185">Reference proteome</keyword>
<feature type="binding site" evidence="12">
    <location>
        <position position="274"/>
    </location>
    <ligand>
        <name>ATP</name>
        <dbReference type="ChEBI" id="CHEBI:30616"/>
    </ligand>
</feature>
<evidence type="ECO:0000256" key="3">
    <source>
        <dbReference type="ARBA" id="ARBA00022490"/>
    </source>
</evidence>
<feature type="binding site" evidence="12">
    <location>
        <position position="240"/>
    </location>
    <ligand>
        <name>Zn(2+)</name>
        <dbReference type="ChEBI" id="CHEBI:29105"/>
    </ligand>
</feature>
<name>A0ABN2KWE2_9MICO</name>
<dbReference type="Proteomes" id="UP001501475">
    <property type="component" value="Unassembled WGS sequence"/>
</dbReference>
<dbReference type="InterPro" id="IPR014729">
    <property type="entry name" value="Rossmann-like_a/b/a_fold"/>
</dbReference>
<dbReference type="InterPro" id="IPR015803">
    <property type="entry name" value="Cys-tRNA-ligase"/>
</dbReference>